<reference evidence="2 3" key="1">
    <citation type="journal article" date="2012" name="Eukaryot. Cell">
        <title>Genome sequence of the Trichosporon asahii environmental strain CBS 8904.</title>
        <authorList>
            <person name="Yang R.Y."/>
            <person name="Li H.T."/>
            <person name="Zhu H."/>
            <person name="Zhou G.P."/>
            <person name="Wang M."/>
            <person name="Wang L."/>
        </authorList>
    </citation>
    <scope>NUCLEOTIDE SEQUENCE [LARGE SCALE GENOMIC DNA]</scope>
    <source>
        <strain evidence="2 3">CBS 8904</strain>
    </source>
</reference>
<organism evidence="2 3">
    <name type="scientific">Trichosporon asahii var. asahii (strain CBS 8904)</name>
    <name type="common">Yeast</name>
    <dbReference type="NCBI Taxonomy" id="1220162"/>
    <lineage>
        <taxon>Eukaryota</taxon>
        <taxon>Fungi</taxon>
        <taxon>Dikarya</taxon>
        <taxon>Basidiomycota</taxon>
        <taxon>Agaricomycotina</taxon>
        <taxon>Tremellomycetes</taxon>
        <taxon>Trichosporonales</taxon>
        <taxon>Trichosporonaceae</taxon>
        <taxon>Trichosporon</taxon>
    </lineage>
</organism>
<gene>
    <name evidence="2" type="ORF">A1Q2_04636</name>
</gene>
<protein>
    <submittedName>
        <fullName evidence="2">Uncharacterized protein</fullName>
    </submittedName>
</protein>
<dbReference type="InParanoid" id="K1VWH8"/>
<dbReference type="HOGENOM" id="CLU_1518927_0_0_1"/>
<comment type="caution">
    <text evidence="2">The sequence shown here is derived from an EMBL/GenBank/DDBJ whole genome shotgun (WGS) entry which is preliminary data.</text>
</comment>
<keyword evidence="3" id="KW-1185">Reference proteome</keyword>
<feature type="transmembrane region" description="Helical" evidence="1">
    <location>
        <begin position="24"/>
        <end position="42"/>
    </location>
</feature>
<evidence type="ECO:0000256" key="1">
    <source>
        <dbReference type="SAM" id="Phobius"/>
    </source>
</evidence>
<sequence length="180" mass="19906">MSTPVADYASDLVTRLWKRAEGSIVTQGILLALPPAMLLYGVHSTVRRNRAEAEVRERLRVMERDAASVVAAHKEVTRTLEELDHTLANMRTALRTQATSWASLQPDASAEDIANSYSKVEDLHCALMFDLGLALGNTKKIRQTVNRRPSHDAAPETDLVRWLIAIFSSKAVGCAKRQSP</sequence>
<dbReference type="AlphaFoldDB" id="K1VWH8"/>
<dbReference type="Proteomes" id="UP000006757">
    <property type="component" value="Unassembled WGS sequence"/>
</dbReference>
<keyword evidence="1" id="KW-0812">Transmembrane</keyword>
<accession>K1VWH8</accession>
<proteinExistence type="predicted"/>
<keyword evidence="1" id="KW-0472">Membrane</keyword>
<name>K1VWH8_TRIAC</name>
<evidence type="ECO:0000313" key="3">
    <source>
        <dbReference type="Proteomes" id="UP000006757"/>
    </source>
</evidence>
<evidence type="ECO:0000313" key="2">
    <source>
        <dbReference type="EMBL" id="EKD01138.1"/>
    </source>
</evidence>
<dbReference type="EMBL" id="AMBO01000325">
    <property type="protein sequence ID" value="EKD01138.1"/>
    <property type="molecule type" value="Genomic_DNA"/>
</dbReference>
<keyword evidence="1" id="KW-1133">Transmembrane helix</keyword>